<name>A0A5B6WXR1_9ROSI</name>
<reference evidence="2" key="1">
    <citation type="journal article" date="2019" name="Plant Biotechnol. J.">
        <title>Genome sequencing of the Australian wild diploid species Gossypium australe highlights disease resistance and delayed gland morphogenesis.</title>
        <authorList>
            <person name="Cai Y."/>
            <person name="Cai X."/>
            <person name="Wang Q."/>
            <person name="Wang P."/>
            <person name="Zhang Y."/>
            <person name="Cai C."/>
            <person name="Xu Y."/>
            <person name="Wang K."/>
            <person name="Zhou Z."/>
            <person name="Wang C."/>
            <person name="Geng S."/>
            <person name="Li B."/>
            <person name="Dong Q."/>
            <person name="Hou Y."/>
            <person name="Wang H."/>
            <person name="Ai P."/>
            <person name="Liu Z."/>
            <person name="Yi F."/>
            <person name="Sun M."/>
            <person name="An G."/>
            <person name="Cheng J."/>
            <person name="Zhang Y."/>
            <person name="Shi Q."/>
            <person name="Xie Y."/>
            <person name="Shi X."/>
            <person name="Chang Y."/>
            <person name="Huang F."/>
            <person name="Chen Y."/>
            <person name="Hong S."/>
            <person name="Mi L."/>
            <person name="Sun Q."/>
            <person name="Zhang L."/>
            <person name="Zhou B."/>
            <person name="Peng R."/>
            <person name="Zhang X."/>
            <person name="Liu F."/>
        </authorList>
    </citation>
    <scope>NUCLEOTIDE SEQUENCE [LARGE SCALE GENOMIC DNA]</scope>
    <source>
        <strain evidence="2">cv. PA1801</strain>
    </source>
</reference>
<accession>A0A5B6WXR1</accession>
<evidence type="ECO:0000313" key="2">
    <source>
        <dbReference type="Proteomes" id="UP000325315"/>
    </source>
</evidence>
<dbReference type="Proteomes" id="UP000325315">
    <property type="component" value="Unassembled WGS sequence"/>
</dbReference>
<keyword evidence="2" id="KW-1185">Reference proteome</keyword>
<sequence length="106" mass="11562">MVIARLSTKYHGKAVTTPLTYQSIPSCNMVEYDQYDAKDIPTVPTPPNPNCVAPQMAYQPPNPMGKTESKGNGFWIVAACVVTVALTCASKKLETSPCFFYLVSVQ</sequence>
<dbReference type="AlphaFoldDB" id="A0A5B6WXR1"/>
<dbReference type="OrthoDB" id="1496276at2759"/>
<protein>
    <submittedName>
        <fullName evidence="1">Uncharacterized protein</fullName>
    </submittedName>
</protein>
<proteinExistence type="predicted"/>
<dbReference type="EMBL" id="SMMG02000001">
    <property type="protein sequence ID" value="KAA3486751.1"/>
    <property type="molecule type" value="Genomic_DNA"/>
</dbReference>
<organism evidence="1 2">
    <name type="scientific">Gossypium australe</name>
    <dbReference type="NCBI Taxonomy" id="47621"/>
    <lineage>
        <taxon>Eukaryota</taxon>
        <taxon>Viridiplantae</taxon>
        <taxon>Streptophyta</taxon>
        <taxon>Embryophyta</taxon>
        <taxon>Tracheophyta</taxon>
        <taxon>Spermatophyta</taxon>
        <taxon>Magnoliopsida</taxon>
        <taxon>eudicotyledons</taxon>
        <taxon>Gunneridae</taxon>
        <taxon>Pentapetalae</taxon>
        <taxon>rosids</taxon>
        <taxon>malvids</taxon>
        <taxon>Malvales</taxon>
        <taxon>Malvaceae</taxon>
        <taxon>Malvoideae</taxon>
        <taxon>Gossypium</taxon>
    </lineage>
</organism>
<gene>
    <name evidence="1" type="ORF">EPI10_030629</name>
</gene>
<evidence type="ECO:0000313" key="1">
    <source>
        <dbReference type="EMBL" id="KAA3486751.1"/>
    </source>
</evidence>
<comment type="caution">
    <text evidence="1">The sequence shown here is derived from an EMBL/GenBank/DDBJ whole genome shotgun (WGS) entry which is preliminary data.</text>
</comment>